<accession>A0A517XQF3</accession>
<dbReference type="EMBL" id="CP036273">
    <property type="protein sequence ID" value="QDU19732.1"/>
    <property type="molecule type" value="Genomic_DNA"/>
</dbReference>
<proteinExistence type="predicted"/>
<reference evidence="1 2" key="1">
    <citation type="submission" date="2019-02" db="EMBL/GenBank/DDBJ databases">
        <title>Deep-cultivation of Planctomycetes and their phenomic and genomic characterization uncovers novel biology.</title>
        <authorList>
            <person name="Wiegand S."/>
            <person name="Jogler M."/>
            <person name="Boedeker C."/>
            <person name="Pinto D."/>
            <person name="Vollmers J."/>
            <person name="Rivas-Marin E."/>
            <person name="Kohn T."/>
            <person name="Peeters S.H."/>
            <person name="Heuer A."/>
            <person name="Rast P."/>
            <person name="Oberbeckmann S."/>
            <person name="Bunk B."/>
            <person name="Jeske O."/>
            <person name="Meyerdierks A."/>
            <person name="Storesund J.E."/>
            <person name="Kallscheuer N."/>
            <person name="Luecker S."/>
            <person name="Lage O.M."/>
            <person name="Pohl T."/>
            <person name="Merkel B.J."/>
            <person name="Hornburger P."/>
            <person name="Mueller R.-W."/>
            <person name="Bruemmer F."/>
            <person name="Labrenz M."/>
            <person name="Spormann A.M."/>
            <person name="Op den Camp H."/>
            <person name="Overmann J."/>
            <person name="Amann R."/>
            <person name="Jetten M.S.M."/>
            <person name="Mascher T."/>
            <person name="Medema M.H."/>
            <person name="Devos D.P."/>
            <person name="Kaster A.-K."/>
            <person name="Ovreas L."/>
            <person name="Rohde M."/>
            <person name="Galperin M.Y."/>
            <person name="Jogler C."/>
        </authorList>
    </citation>
    <scope>NUCLEOTIDE SEQUENCE [LARGE SCALE GENOMIC DNA]</scope>
    <source>
        <strain evidence="1 2">ETA_A1</strain>
    </source>
</reference>
<sequence length="100" mass="10724">MGRDLRGRLRRVEVRAALQAGADMPLVVEVLPAGMDGLTDTRELSPGVHRLGAGATRTYVYHPASGPDPAVLDDLRRRFPTALQIVLGPEHVPPPADVPT</sequence>
<dbReference type="KEGG" id="uli:ETAA1_16680"/>
<keyword evidence="2" id="KW-1185">Reference proteome</keyword>
<dbReference type="RefSeq" id="WP_145236136.1">
    <property type="nucleotide sequence ID" value="NZ_CP036273.1"/>
</dbReference>
<dbReference type="Proteomes" id="UP000319576">
    <property type="component" value="Chromosome"/>
</dbReference>
<organism evidence="1 2">
    <name type="scientific">Urbifossiella limnaea</name>
    <dbReference type="NCBI Taxonomy" id="2528023"/>
    <lineage>
        <taxon>Bacteria</taxon>
        <taxon>Pseudomonadati</taxon>
        <taxon>Planctomycetota</taxon>
        <taxon>Planctomycetia</taxon>
        <taxon>Gemmatales</taxon>
        <taxon>Gemmataceae</taxon>
        <taxon>Urbifossiella</taxon>
    </lineage>
</organism>
<gene>
    <name evidence="1" type="ORF">ETAA1_16680</name>
</gene>
<name>A0A517XQF3_9BACT</name>
<evidence type="ECO:0000313" key="1">
    <source>
        <dbReference type="EMBL" id="QDU19732.1"/>
    </source>
</evidence>
<protein>
    <submittedName>
        <fullName evidence="1">Uncharacterized protein</fullName>
    </submittedName>
</protein>
<dbReference type="AlphaFoldDB" id="A0A517XQF3"/>
<evidence type="ECO:0000313" key="2">
    <source>
        <dbReference type="Proteomes" id="UP000319576"/>
    </source>
</evidence>